<dbReference type="EMBL" id="JAUKVY010000001">
    <property type="protein sequence ID" value="MDO1531138.1"/>
    <property type="molecule type" value="Genomic_DNA"/>
</dbReference>
<comment type="caution">
    <text evidence="1">The sequence shown here is derived from an EMBL/GenBank/DDBJ whole genome shotgun (WGS) entry which is preliminary data.</text>
</comment>
<keyword evidence="2" id="KW-1185">Reference proteome</keyword>
<name>A0ABT8RY06_9BURK</name>
<evidence type="ECO:0000313" key="2">
    <source>
        <dbReference type="Proteomes" id="UP001169027"/>
    </source>
</evidence>
<evidence type="ECO:0000313" key="1">
    <source>
        <dbReference type="EMBL" id="MDO1531138.1"/>
    </source>
</evidence>
<dbReference type="RefSeq" id="WP_301803255.1">
    <property type="nucleotide sequence ID" value="NZ_JAUJZH010000001.1"/>
</dbReference>
<accession>A0ABT8RY06</accession>
<organism evidence="1 2">
    <name type="scientific">Variovorax ginsengisoli</name>
    <dbReference type="NCBI Taxonomy" id="363844"/>
    <lineage>
        <taxon>Bacteria</taxon>
        <taxon>Pseudomonadati</taxon>
        <taxon>Pseudomonadota</taxon>
        <taxon>Betaproteobacteria</taxon>
        <taxon>Burkholderiales</taxon>
        <taxon>Comamonadaceae</taxon>
        <taxon>Variovorax</taxon>
    </lineage>
</organism>
<protein>
    <recommendedName>
        <fullName evidence="3">DUF2917 domain-containing protein</fullName>
    </recommendedName>
</protein>
<reference evidence="1" key="1">
    <citation type="submission" date="2023-06" db="EMBL/GenBank/DDBJ databases">
        <authorList>
            <person name="Jiang Y."/>
            <person name="Liu Q."/>
        </authorList>
    </citation>
    <scope>NUCLEOTIDE SEQUENCE</scope>
    <source>
        <strain evidence="1">CGMCC 1.12090</strain>
    </source>
</reference>
<proteinExistence type="predicted"/>
<sequence>MTTELPESTCLQRGQTLRMAVDAGFALLVTQGCVNVTAPPSWFGETMFSVKTLLDEGEAFVSERGGWIEVTAQSASRVRALPAPVVSAPVGVSRITRLFQRLIGGAA</sequence>
<dbReference type="Proteomes" id="UP001169027">
    <property type="component" value="Unassembled WGS sequence"/>
</dbReference>
<evidence type="ECO:0008006" key="3">
    <source>
        <dbReference type="Google" id="ProtNLM"/>
    </source>
</evidence>
<gene>
    <name evidence="1" type="ORF">Q2T77_02470</name>
</gene>